<feature type="transmembrane region" description="Helical" evidence="1">
    <location>
        <begin position="20"/>
        <end position="43"/>
    </location>
</feature>
<accession>A0A239K1K8</accession>
<gene>
    <name evidence="2" type="ORF">SAMN05216189_101162</name>
    <name evidence="3" type="ORF">SAMN06295949_11462</name>
</gene>
<evidence type="ECO:0000313" key="5">
    <source>
        <dbReference type="Proteomes" id="UP000199693"/>
    </source>
</evidence>
<organism evidence="2 5">
    <name type="scientific">Pseudomonas delhiensis</name>
    <dbReference type="NCBI Taxonomy" id="366289"/>
    <lineage>
        <taxon>Bacteria</taxon>
        <taxon>Pseudomonadati</taxon>
        <taxon>Pseudomonadota</taxon>
        <taxon>Gammaproteobacteria</taxon>
        <taxon>Pseudomonadales</taxon>
        <taxon>Pseudomonadaceae</taxon>
        <taxon>Pseudomonas</taxon>
    </lineage>
</organism>
<feature type="transmembrane region" description="Helical" evidence="1">
    <location>
        <begin position="63"/>
        <end position="84"/>
    </location>
</feature>
<dbReference type="EMBL" id="FZPC01000014">
    <property type="protein sequence ID" value="SNT11910.1"/>
    <property type="molecule type" value="Genomic_DNA"/>
</dbReference>
<keyword evidence="1" id="KW-0472">Membrane</keyword>
<reference evidence="2 5" key="1">
    <citation type="submission" date="2016-10" db="EMBL/GenBank/DDBJ databases">
        <authorList>
            <person name="de Groot N.N."/>
        </authorList>
    </citation>
    <scope>NUCLEOTIDE SEQUENCE [LARGE SCALE GENOMIC DNA]</scope>
    <source>
        <strain evidence="2 5">CCM 7361</strain>
    </source>
</reference>
<feature type="transmembrane region" description="Helical" evidence="1">
    <location>
        <begin position="104"/>
        <end position="126"/>
    </location>
</feature>
<dbReference type="AlphaFoldDB" id="A0A239K1K8"/>
<evidence type="ECO:0000313" key="2">
    <source>
        <dbReference type="EMBL" id="SDI99578.1"/>
    </source>
</evidence>
<name>A0A239K1K8_9PSED</name>
<protein>
    <submittedName>
        <fullName evidence="2">Uncharacterized protein</fullName>
    </submittedName>
</protein>
<dbReference type="Proteomes" id="UP000198309">
    <property type="component" value="Unassembled WGS sequence"/>
</dbReference>
<dbReference type="RefSeq" id="WP_139210192.1">
    <property type="nucleotide sequence ID" value="NZ_FNEC01000011.1"/>
</dbReference>
<reference evidence="3 4" key="2">
    <citation type="submission" date="2017-06" db="EMBL/GenBank/DDBJ databases">
        <authorList>
            <person name="Varghese N."/>
            <person name="Submissions S."/>
        </authorList>
    </citation>
    <scope>NUCLEOTIDE SEQUENCE [LARGE SCALE GENOMIC DNA]</scope>
    <source>
        <strain evidence="3 4">RLD-1</strain>
    </source>
</reference>
<sequence length="183" mass="20469">MKLRERAVTPVAEHWLRPLGLFGVLIGLVALLAAMLICTEVLLPNYIRLWRQAPIVETVYPTFFIVSGLAIGPMMLVAGVHTLLYRKPLTSQSPTWFKIAGHLLGVGIILLLVVGPVLAIGTTIALKYMDYRACSQLRVSGSGWQVFWVNNDNYCFKPDSYIEDNWPCRNMDGKTYCLRADGL</sequence>
<evidence type="ECO:0000313" key="3">
    <source>
        <dbReference type="EMBL" id="SNT11910.1"/>
    </source>
</evidence>
<evidence type="ECO:0000256" key="1">
    <source>
        <dbReference type="SAM" id="Phobius"/>
    </source>
</evidence>
<proteinExistence type="predicted"/>
<keyword evidence="1" id="KW-0812">Transmembrane</keyword>
<keyword evidence="4" id="KW-1185">Reference proteome</keyword>
<dbReference type="Proteomes" id="UP000199693">
    <property type="component" value="Unassembled WGS sequence"/>
</dbReference>
<keyword evidence="1" id="KW-1133">Transmembrane helix</keyword>
<dbReference type="EMBL" id="FNEC01000011">
    <property type="protein sequence ID" value="SDI99578.1"/>
    <property type="molecule type" value="Genomic_DNA"/>
</dbReference>
<evidence type="ECO:0000313" key="4">
    <source>
        <dbReference type="Proteomes" id="UP000198309"/>
    </source>
</evidence>